<gene>
    <name evidence="15" type="ORF">GZH47_15090</name>
</gene>
<dbReference type="PANTHER" id="PTHR37461">
    <property type="entry name" value="ANTI-SIGMA-K FACTOR RSKA"/>
    <property type="match status" value="1"/>
</dbReference>
<evidence type="ECO:0000313" key="16">
    <source>
        <dbReference type="Proteomes" id="UP000479114"/>
    </source>
</evidence>
<keyword evidence="16" id="KW-1185">Reference proteome</keyword>
<evidence type="ECO:0000256" key="12">
    <source>
        <dbReference type="SAM" id="Phobius"/>
    </source>
</evidence>
<evidence type="ECO:0000259" key="14">
    <source>
        <dbReference type="Pfam" id="PF13490"/>
    </source>
</evidence>
<protein>
    <recommendedName>
        <fullName evidence="8">Anti-sigma-W factor RsiW</fullName>
    </recommendedName>
    <alternativeName>
        <fullName evidence="10">Regulator of SigK</fullName>
    </alternativeName>
    <alternativeName>
        <fullName evidence="9">Sigma-K anti-sigma factor RskA</fullName>
    </alternativeName>
</protein>
<evidence type="ECO:0000256" key="4">
    <source>
        <dbReference type="ARBA" id="ARBA00022692"/>
    </source>
</evidence>
<dbReference type="InterPro" id="IPR027383">
    <property type="entry name" value="Znf_put"/>
</dbReference>
<dbReference type="EMBL" id="CP048286">
    <property type="protein sequence ID" value="QHW32004.1"/>
    <property type="molecule type" value="Genomic_DNA"/>
</dbReference>
<dbReference type="InterPro" id="IPR051474">
    <property type="entry name" value="Anti-sigma-K/W_factor"/>
</dbReference>
<evidence type="ECO:0000256" key="5">
    <source>
        <dbReference type="ARBA" id="ARBA00022989"/>
    </source>
</evidence>
<evidence type="ECO:0000256" key="3">
    <source>
        <dbReference type="ARBA" id="ARBA00022475"/>
    </source>
</evidence>
<evidence type="ECO:0000313" key="15">
    <source>
        <dbReference type="EMBL" id="QHW32004.1"/>
    </source>
</evidence>
<evidence type="ECO:0000256" key="2">
    <source>
        <dbReference type="ARBA" id="ARBA00004236"/>
    </source>
</evidence>
<dbReference type="Gene3D" id="1.10.10.1320">
    <property type="entry name" value="Anti-sigma factor, zinc-finger domain"/>
    <property type="match status" value="1"/>
</dbReference>
<proteinExistence type="inferred from homology"/>
<evidence type="ECO:0000256" key="1">
    <source>
        <dbReference type="ARBA" id="ARBA00004167"/>
    </source>
</evidence>
<feature type="compositionally biased region" description="Low complexity" evidence="11">
    <location>
        <begin position="118"/>
        <end position="132"/>
    </location>
</feature>
<keyword evidence="6 12" id="KW-0472">Membrane</keyword>
<accession>A0A6C0P0J3</accession>
<organism evidence="15 16">
    <name type="scientific">Paenibacillus rhizovicinus</name>
    <dbReference type="NCBI Taxonomy" id="2704463"/>
    <lineage>
        <taxon>Bacteria</taxon>
        <taxon>Bacillati</taxon>
        <taxon>Bacillota</taxon>
        <taxon>Bacilli</taxon>
        <taxon>Bacillales</taxon>
        <taxon>Paenibacillaceae</taxon>
        <taxon>Paenibacillus</taxon>
    </lineage>
</organism>
<dbReference type="GO" id="GO:0016989">
    <property type="term" value="F:sigma factor antagonist activity"/>
    <property type="evidence" value="ECO:0007669"/>
    <property type="project" value="TreeGrafter"/>
</dbReference>
<keyword evidence="5 12" id="KW-1133">Transmembrane helix</keyword>
<dbReference type="Pfam" id="PF10099">
    <property type="entry name" value="RskA_C"/>
    <property type="match status" value="1"/>
</dbReference>
<keyword evidence="3" id="KW-1003">Cell membrane</keyword>
<evidence type="ECO:0000256" key="11">
    <source>
        <dbReference type="SAM" id="MobiDB-lite"/>
    </source>
</evidence>
<dbReference type="Proteomes" id="UP000479114">
    <property type="component" value="Chromosome"/>
</dbReference>
<name>A0A6C0P0J3_9BACL</name>
<evidence type="ECO:0000256" key="6">
    <source>
        <dbReference type="ARBA" id="ARBA00023136"/>
    </source>
</evidence>
<feature type="domain" description="Putative zinc-finger" evidence="14">
    <location>
        <begin position="13"/>
        <end position="38"/>
    </location>
</feature>
<dbReference type="PANTHER" id="PTHR37461:SF1">
    <property type="entry name" value="ANTI-SIGMA-K FACTOR RSKA"/>
    <property type="match status" value="1"/>
</dbReference>
<dbReference type="InterPro" id="IPR041916">
    <property type="entry name" value="Anti_sigma_zinc_sf"/>
</dbReference>
<evidence type="ECO:0000259" key="13">
    <source>
        <dbReference type="Pfam" id="PF10099"/>
    </source>
</evidence>
<feature type="domain" description="Anti-sigma K factor RskA C-terminal" evidence="13">
    <location>
        <begin position="160"/>
        <end position="291"/>
    </location>
</feature>
<dbReference type="GO" id="GO:0006417">
    <property type="term" value="P:regulation of translation"/>
    <property type="evidence" value="ECO:0007669"/>
    <property type="project" value="TreeGrafter"/>
</dbReference>
<dbReference type="RefSeq" id="WP_162640808.1">
    <property type="nucleotide sequence ID" value="NZ_CP048286.1"/>
</dbReference>
<dbReference type="KEGG" id="prz:GZH47_15090"/>
<evidence type="ECO:0000256" key="7">
    <source>
        <dbReference type="ARBA" id="ARBA00024353"/>
    </source>
</evidence>
<dbReference type="InterPro" id="IPR018764">
    <property type="entry name" value="RskA_C"/>
</dbReference>
<evidence type="ECO:0000256" key="8">
    <source>
        <dbReference type="ARBA" id="ARBA00024438"/>
    </source>
</evidence>
<keyword evidence="4 12" id="KW-0812">Transmembrane</keyword>
<evidence type="ECO:0000256" key="10">
    <source>
        <dbReference type="ARBA" id="ARBA00030803"/>
    </source>
</evidence>
<reference evidence="15 16" key="1">
    <citation type="submission" date="2020-02" db="EMBL/GenBank/DDBJ databases">
        <title>Paenibacillus sp. nov., isolated from rhizosphere soil of tomato.</title>
        <authorList>
            <person name="Weon H.-Y."/>
            <person name="Lee S.A."/>
        </authorList>
    </citation>
    <scope>NUCLEOTIDE SEQUENCE [LARGE SCALE GENOMIC DNA]</scope>
    <source>
        <strain evidence="15 16">14171R-81</strain>
    </source>
</reference>
<comment type="subcellular location">
    <subcellularLocation>
        <location evidence="2">Cell membrane</location>
    </subcellularLocation>
    <subcellularLocation>
        <location evidence="1">Membrane</location>
        <topology evidence="1">Single-pass membrane protein</topology>
    </subcellularLocation>
</comment>
<dbReference type="GO" id="GO:0005886">
    <property type="term" value="C:plasma membrane"/>
    <property type="evidence" value="ECO:0007669"/>
    <property type="project" value="UniProtKB-SubCell"/>
</dbReference>
<sequence>MVLNENKCENAELYALGGLNEEERAAFEAHLAGCEACALQVKELQTIIDLLPLSAEPVHVPAGMQDRILGNILGSDSAPKATATPGGESSGVSFAISPAASSGVPLAKTDSESSGIAQSPSPSPQMQASVQQTAAPIPSLPFPSSRRQPAQRGWRTWMNVALAAAVVLLGAYVFTLKDQVSDLRRELTATTEPPQGLRPNEAVSLSAAAQDIVASGLATIVIDTNGTHLLVQAEKLPQLKGNEAFQVWLMKDGSGVVNAGTFVSRDGTGGLYLTLDRNLSGYNQIAITLEPDAFGQLPRGTAVLAAAIKL</sequence>
<feature type="transmembrane region" description="Helical" evidence="12">
    <location>
        <begin position="156"/>
        <end position="175"/>
    </location>
</feature>
<comment type="similarity">
    <text evidence="7">Belongs to the zinc-associated anti-sigma factor (ZAS) superfamily. Anti-sigma-W factor family.</text>
</comment>
<dbReference type="AlphaFoldDB" id="A0A6C0P0J3"/>
<dbReference type="Pfam" id="PF13490">
    <property type="entry name" value="zf-HC2"/>
    <property type="match status" value="1"/>
</dbReference>
<feature type="region of interest" description="Disordered" evidence="11">
    <location>
        <begin position="103"/>
        <end position="148"/>
    </location>
</feature>
<evidence type="ECO:0000256" key="9">
    <source>
        <dbReference type="ARBA" id="ARBA00029829"/>
    </source>
</evidence>